<reference evidence="2 3" key="1">
    <citation type="submission" date="2017-10" db="EMBL/GenBank/DDBJ databases">
        <title>Nyctiphanis sp. nov., isolated from the stomach of the euphausiid Nyctiphanes simplex (Hansen, 1911) in the Gulf of California.</title>
        <authorList>
            <person name="Gomez-Gil B."/>
            <person name="Aguilar-Mendez M."/>
            <person name="Lopez-Cortes A."/>
            <person name="Gomez-Gutierrez J."/>
            <person name="Roque A."/>
            <person name="Lang E."/>
            <person name="Gonzalez-Castillo A."/>
        </authorList>
    </citation>
    <scope>NUCLEOTIDE SEQUENCE [LARGE SCALE GENOMIC DNA]</scope>
    <source>
        <strain evidence="2 3">CAIM 600</strain>
    </source>
</reference>
<keyword evidence="1" id="KW-1133">Transmembrane helix</keyword>
<comment type="caution">
    <text evidence="2">The sequence shown here is derived from an EMBL/GenBank/DDBJ whole genome shotgun (WGS) entry which is preliminary data.</text>
</comment>
<sequence length="143" mass="15349">MRLGRSLKRQQGSMLIIAIFSIVVLAALGGYLMQITTSQSNTTAREVLGTRAWLAANSGSQWAMSQLFPLVQDKNSLPSPSCSAKKEITFNDVGLQGCTAVVECKVKRSSGGKTIYAVESIGQCGSGEFAVSRAQETWAREVE</sequence>
<gene>
    <name evidence="2" type="ORF">CS022_18875</name>
</gene>
<dbReference type="OrthoDB" id="6401889at2"/>
<keyword evidence="1" id="KW-0812">Transmembrane</keyword>
<name>A0A4Q0YSK5_9GAMM</name>
<keyword evidence="1" id="KW-0472">Membrane</keyword>
<evidence type="ECO:0000256" key="1">
    <source>
        <dbReference type="SAM" id="Phobius"/>
    </source>
</evidence>
<proteinExistence type="predicted"/>
<evidence type="ECO:0000313" key="3">
    <source>
        <dbReference type="Proteomes" id="UP000290287"/>
    </source>
</evidence>
<evidence type="ECO:0000313" key="2">
    <source>
        <dbReference type="EMBL" id="RXJ71941.1"/>
    </source>
</evidence>
<organism evidence="2 3">
    <name type="scientific">Veronia nyctiphanis</name>
    <dbReference type="NCBI Taxonomy" id="1278244"/>
    <lineage>
        <taxon>Bacteria</taxon>
        <taxon>Pseudomonadati</taxon>
        <taxon>Pseudomonadota</taxon>
        <taxon>Gammaproteobacteria</taxon>
        <taxon>Vibrionales</taxon>
        <taxon>Vibrionaceae</taxon>
        <taxon>Veronia</taxon>
    </lineage>
</organism>
<dbReference type="Proteomes" id="UP000290287">
    <property type="component" value="Unassembled WGS sequence"/>
</dbReference>
<keyword evidence="3" id="KW-1185">Reference proteome</keyword>
<accession>A0A4Q0YSK5</accession>
<feature type="transmembrane region" description="Helical" evidence="1">
    <location>
        <begin position="12"/>
        <end position="33"/>
    </location>
</feature>
<dbReference type="AlphaFoldDB" id="A0A4Q0YSK5"/>
<dbReference type="EMBL" id="PEIB01000029">
    <property type="protein sequence ID" value="RXJ71941.1"/>
    <property type="molecule type" value="Genomic_DNA"/>
</dbReference>
<protein>
    <submittedName>
        <fullName evidence="2">MSHA biogenesis protein MshP</fullName>
    </submittedName>
</protein>